<name>A0AAV4WSU0_9ARAC</name>
<gene>
    <name evidence="2" type="ORF">CDAR_311121</name>
</gene>
<accession>A0AAV4WSU0</accession>
<feature type="chain" id="PRO_5043416669" evidence="1">
    <location>
        <begin position="18"/>
        <end position="99"/>
    </location>
</feature>
<evidence type="ECO:0000313" key="2">
    <source>
        <dbReference type="EMBL" id="GIY85927.1"/>
    </source>
</evidence>
<feature type="signal peptide" evidence="1">
    <location>
        <begin position="1"/>
        <end position="17"/>
    </location>
</feature>
<comment type="caution">
    <text evidence="2">The sequence shown here is derived from an EMBL/GenBank/DDBJ whole genome shotgun (WGS) entry which is preliminary data.</text>
</comment>
<dbReference type="Proteomes" id="UP001054837">
    <property type="component" value="Unassembled WGS sequence"/>
</dbReference>
<organism evidence="2 3">
    <name type="scientific">Caerostris darwini</name>
    <dbReference type="NCBI Taxonomy" id="1538125"/>
    <lineage>
        <taxon>Eukaryota</taxon>
        <taxon>Metazoa</taxon>
        <taxon>Ecdysozoa</taxon>
        <taxon>Arthropoda</taxon>
        <taxon>Chelicerata</taxon>
        <taxon>Arachnida</taxon>
        <taxon>Araneae</taxon>
        <taxon>Araneomorphae</taxon>
        <taxon>Entelegynae</taxon>
        <taxon>Araneoidea</taxon>
        <taxon>Araneidae</taxon>
        <taxon>Caerostris</taxon>
    </lineage>
</organism>
<evidence type="ECO:0000256" key="1">
    <source>
        <dbReference type="SAM" id="SignalP"/>
    </source>
</evidence>
<dbReference type="EMBL" id="BPLQ01015110">
    <property type="protein sequence ID" value="GIY85927.1"/>
    <property type="molecule type" value="Genomic_DNA"/>
</dbReference>
<reference evidence="2 3" key="1">
    <citation type="submission" date="2021-06" db="EMBL/GenBank/DDBJ databases">
        <title>Caerostris darwini draft genome.</title>
        <authorList>
            <person name="Kono N."/>
            <person name="Arakawa K."/>
        </authorList>
    </citation>
    <scope>NUCLEOTIDE SEQUENCE [LARGE SCALE GENOMIC DNA]</scope>
</reference>
<protein>
    <submittedName>
        <fullName evidence="2">Uncharacterized protein</fullName>
    </submittedName>
</protein>
<evidence type="ECO:0000313" key="3">
    <source>
        <dbReference type="Proteomes" id="UP001054837"/>
    </source>
</evidence>
<sequence length="99" mass="11317">MHKLVTLLSVQTAFLLCSHEECNNDHMENNAQKEYISAELSTFQRLCHRVDLKRFLKVLSDAPLFPAKILVPFEKESFGSHSKLAVATVPFCLQVRDEI</sequence>
<keyword evidence="3" id="KW-1185">Reference proteome</keyword>
<dbReference type="AlphaFoldDB" id="A0AAV4WSU0"/>
<proteinExistence type="predicted"/>
<keyword evidence="1" id="KW-0732">Signal</keyword>